<dbReference type="Proteomes" id="UP000036867">
    <property type="component" value="Unassembled WGS sequence"/>
</dbReference>
<comment type="caution">
    <text evidence="2">The sequence shown here is derived from an EMBL/GenBank/DDBJ whole genome shotgun (WGS) entry which is preliminary data.</text>
</comment>
<dbReference type="EMBL" id="LILB01000001">
    <property type="protein sequence ID" value="KOO51703.1"/>
    <property type="molecule type" value="Genomic_DNA"/>
</dbReference>
<dbReference type="InterPro" id="IPR046139">
    <property type="entry name" value="DUF6141"/>
</dbReference>
<evidence type="ECO:0000313" key="2">
    <source>
        <dbReference type="EMBL" id="KOO51703.1"/>
    </source>
</evidence>
<dbReference type="OrthoDB" id="582675at2"/>
<dbReference type="PATRIC" id="fig|263475.3.peg.1274"/>
<gene>
    <name evidence="2" type="ORF">AMD00_04400</name>
</gene>
<accession>A0A0M0LLV7</accession>
<evidence type="ECO:0000256" key="1">
    <source>
        <dbReference type="SAM" id="Phobius"/>
    </source>
</evidence>
<evidence type="ECO:0008006" key="4">
    <source>
        <dbReference type="Google" id="ProtNLM"/>
    </source>
</evidence>
<feature type="transmembrane region" description="Helical" evidence="1">
    <location>
        <begin position="20"/>
        <end position="42"/>
    </location>
</feature>
<protein>
    <recommendedName>
        <fullName evidence="4">Bacterial Pleckstrin homology domain-containing protein</fullName>
    </recommendedName>
</protein>
<dbReference type="AlphaFoldDB" id="A0A0M0LLV7"/>
<feature type="transmembrane region" description="Helical" evidence="1">
    <location>
        <begin position="54"/>
        <end position="72"/>
    </location>
</feature>
<proteinExistence type="predicted"/>
<evidence type="ECO:0000313" key="3">
    <source>
        <dbReference type="Proteomes" id="UP000036867"/>
    </source>
</evidence>
<dbReference type="STRING" id="263475.AMD00_04400"/>
<name>A0A0M0LLV7_9BACL</name>
<keyword evidence="1" id="KW-0812">Transmembrane</keyword>
<sequence>MSKGNDSVLYREVQRPRQLLYIIVIIAVSGIFWWGFIQQVIYGIQFGDKPMSDIGLVIVWVLFGLMMPLLALQVKMITEVRGDGVYIKFVPFHFEYQDFRYQSIRDYKSVSFSSLKRFGGWGIRINLNGERLYNIAGSEGVELRLASGDIVIIGSKNPDELKKALDLSFIDNTK</sequence>
<organism evidence="2 3">
    <name type="scientific">Viridibacillus arvi</name>
    <dbReference type="NCBI Taxonomy" id="263475"/>
    <lineage>
        <taxon>Bacteria</taxon>
        <taxon>Bacillati</taxon>
        <taxon>Bacillota</taxon>
        <taxon>Bacilli</taxon>
        <taxon>Bacillales</taxon>
        <taxon>Caryophanaceae</taxon>
        <taxon>Viridibacillus</taxon>
    </lineage>
</organism>
<reference evidence="3" key="1">
    <citation type="submission" date="2015-08" db="EMBL/GenBank/DDBJ databases">
        <title>Fjat-10028 dsm 16317.</title>
        <authorList>
            <person name="Liu B."/>
            <person name="Wang J."/>
            <person name="Zhu Y."/>
            <person name="Liu G."/>
            <person name="Chen Q."/>
            <person name="Chen Z."/>
            <person name="Lan J."/>
            <person name="Che J."/>
            <person name="Ge C."/>
            <person name="Shi H."/>
            <person name="Pan Z."/>
            <person name="Liu X."/>
        </authorList>
    </citation>
    <scope>NUCLEOTIDE SEQUENCE [LARGE SCALE GENOMIC DNA]</scope>
    <source>
        <strain evidence="3">DSM 16317</strain>
    </source>
</reference>
<keyword evidence="1" id="KW-1133">Transmembrane helix</keyword>
<keyword evidence="1" id="KW-0472">Membrane</keyword>
<dbReference type="Pfam" id="PF19638">
    <property type="entry name" value="DUF6141"/>
    <property type="match status" value="1"/>
</dbReference>
<keyword evidence="3" id="KW-1185">Reference proteome</keyword>